<evidence type="ECO:0000256" key="5">
    <source>
        <dbReference type="ARBA" id="ARBA00022984"/>
    </source>
</evidence>
<evidence type="ECO:0000259" key="11">
    <source>
        <dbReference type="Pfam" id="PF00768"/>
    </source>
</evidence>
<feature type="domain" description="Peptidase S11 D-alanyl-D-alanine carboxypeptidase A N-terminal" evidence="11">
    <location>
        <begin position="31"/>
        <end position="273"/>
    </location>
</feature>
<feature type="active site" description="Proton acceptor" evidence="7">
    <location>
        <position position="67"/>
    </location>
</feature>
<keyword evidence="3 12" id="KW-0378">Hydrolase</keyword>
<reference evidence="12" key="1">
    <citation type="submission" date="2022-10" db="EMBL/GenBank/DDBJ databases">
        <title>The complete genomes of actinobacterial strains from the NBC collection.</title>
        <authorList>
            <person name="Joergensen T.S."/>
            <person name="Alvarez Arevalo M."/>
            <person name="Sterndorff E.B."/>
            <person name="Faurdal D."/>
            <person name="Vuksanovic O."/>
            <person name="Mourched A.-S."/>
            <person name="Charusanti P."/>
            <person name="Shaw S."/>
            <person name="Blin K."/>
            <person name="Weber T."/>
        </authorList>
    </citation>
    <scope>NUCLEOTIDE SEQUENCE</scope>
    <source>
        <strain evidence="12">NBC_00049</strain>
    </source>
</reference>
<evidence type="ECO:0000256" key="2">
    <source>
        <dbReference type="ARBA" id="ARBA00022729"/>
    </source>
</evidence>
<keyword evidence="2 10" id="KW-0732">Signal</keyword>
<evidence type="ECO:0000256" key="8">
    <source>
        <dbReference type="PIRSR" id="PIRSR618044-2"/>
    </source>
</evidence>
<name>A0AAU2JTQ6_9ACTN</name>
<keyword evidence="5" id="KW-0573">Peptidoglycan synthesis</keyword>
<dbReference type="AlphaFoldDB" id="A0AAU2JTQ6"/>
<organism evidence="12">
    <name type="scientific">Streptomyces sp. NBC_00049</name>
    <dbReference type="NCBI Taxonomy" id="2903617"/>
    <lineage>
        <taxon>Bacteria</taxon>
        <taxon>Bacillati</taxon>
        <taxon>Actinomycetota</taxon>
        <taxon>Actinomycetes</taxon>
        <taxon>Kitasatosporales</taxon>
        <taxon>Streptomycetaceae</taxon>
        <taxon>Streptomyces</taxon>
    </lineage>
</organism>
<dbReference type="InterPro" id="IPR001967">
    <property type="entry name" value="Peptidase_S11_N"/>
</dbReference>
<feature type="binding site" evidence="8">
    <location>
        <position position="243"/>
    </location>
    <ligand>
        <name>substrate</name>
    </ligand>
</feature>
<gene>
    <name evidence="12" type="ORF">OG327_19535</name>
</gene>
<keyword evidence="4" id="KW-0133">Cell shape</keyword>
<feature type="active site" evidence="7">
    <location>
        <position position="125"/>
    </location>
</feature>
<dbReference type="InterPro" id="IPR012338">
    <property type="entry name" value="Beta-lactam/transpept-like"/>
</dbReference>
<dbReference type="GO" id="GO:0008360">
    <property type="term" value="P:regulation of cell shape"/>
    <property type="evidence" value="ECO:0007669"/>
    <property type="project" value="UniProtKB-KW"/>
</dbReference>
<dbReference type="Gene3D" id="3.40.710.10">
    <property type="entry name" value="DD-peptidase/beta-lactamase superfamily"/>
    <property type="match status" value="1"/>
</dbReference>
<protein>
    <submittedName>
        <fullName evidence="12">Serine hydrolase</fullName>
    </submittedName>
</protein>
<dbReference type="SUPFAM" id="SSF56601">
    <property type="entry name" value="beta-lactamase/transpeptidase-like"/>
    <property type="match status" value="1"/>
</dbReference>
<keyword evidence="6" id="KW-0961">Cell wall biogenesis/degradation</keyword>
<feature type="active site" description="Acyl-ester intermediate" evidence="7">
    <location>
        <position position="64"/>
    </location>
</feature>
<evidence type="ECO:0000256" key="9">
    <source>
        <dbReference type="RuleBase" id="RU004016"/>
    </source>
</evidence>
<comment type="similarity">
    <text evidence="1 9">Belongs to the peptidase S11 family.</text>
</comment>
<accession>A0AAU2JTQ6</accession>
<dbReference type="PRINTS" id="PR00725">
    <property type="entry name" value="DADACBPTASE1"/>
</dbReference>
<dbReference type="Pfam" id="PF00768">
    <property type="entry name" value="Peptidase_S11"/>
    <property type="match status" value="1"/>
</dbReference>
<dbReference type="GO" id="GO:0009002">
    <property type="term" value="F:serine-type D-Ala-D-Ala carboxypeptidase activity"/>
    <property type="evidence" value="ECO:0007669"/>
    <property type="project" value="InterPro"/>
</dbReference>
<dbReference type="EMBL" id="CP108264">
    <property type="protein sequence ID" value="WTU75335.1"/>
    <property type="molecule type" value="Genomic_DNA"/>
</dbReference>
<evidence type="ECO:0000256" key="10">
    <source>
        <dbReference type="SAM" id="SignalP"/>
    </source>
</evidence>
<feature type="signal peptide" evidence="10">
    <location>
        <begin position="1"/>
        <end position="27"/>
    </location>
</feature>
<dbReference type="InterPro" id="IPR018044">
    <property type="entry name" value="Peptidase_S11"/>
</dbReference>
<dbReference type="GO" id="GO:0071555">
    <property type="term" value="P:cell wall organization"/>
    <property type="evidence" value="ECO:0007669"/>
    <property type="project" value="UniProtKB-KW"/>
</dbReference>
<evidence type="ECO:0000256" key="3">
    <source>
        <dbReference type="ARBA" id="ARBA00022801"/>
    </source>
</evidence>
<dbReference type="GO" id="GO:0009252">
    <property type="term" value="P:peptidoglycan biosynthetic process"/>
    <property type="evidence" value="ECO:0007669"/>
    <property type="project" value="UniProtKB-KW"/>
</dbReference>
<evidence type="ECO:0000313" key="12">
    <source>
        <dbReference type="EMBL" id="WTU75335.1"/>
    </source>
</evidence>
<evidence type="ECO:0000256" key="4">
    <source>
        <dbReference type="ARBA" id="ARBA00022960"/>
    </source>
</evidence>
<dbReference type="PANTHER" id="PTHR21581:SF33">
    <property type="entry name" value="D-ALANYL-D-ALANINE CARBOXYPEPTIDASE DACB"/>
    <property type="match status" value="1"/>
</dbReference>
<sequence length="310" mass="31863">MRRTRGAVAVTVATGALLVAASPASSAAPVAAPPTTAAGSILIDGTSGATLTSKAPDTPRQGASTTKIMTATVVLRTPGLSLDKKITIKQEYLDYVVREGASTAHLKVGSTPTVRQLLYGLMLPSGCDAAYALADTFGKGTTTAARTADFIAQMNAKAKSLGMTGTVYDTFDGISPTGKNVTTPRDLAKLTKSAMTNTHFANLVKTTTYSTGGTSTDATWGNSNLLIRERPTGYAYPGAIGVKTGTGTAAGKCLVYSATRNGKTVIGVLLNDEERYADSMKLMDWALGASAGSGAALQRGNTDPIPDILD</sequence>
<evidence type="ECO:0000256" key="1">
    <source>
        <dbReference type="ARBA" id="ARBA00007164"/>
    </source>
</evidence>
<dbReference type="PANTHER" id="PTHR21581">
    <property type="entry name" value="D-ALANYL-D-ALANINE CARBOXYPEPTIDASE"/>
    <property type="match status" value="1"/>
</dbReference>
<dbReference type="GO" id="GO:0006508">
    <property type="term" value="P:proteolysis"/>
    <property type="evidence" value="ECO:0007669"/>
    <property type="project" value="InterPro"/>
</dbReference>
<evidence type="ECO:0000256" key="6">
    <source>
        <dbReference type="ARBA" id="ARBA00023316"/>
    </source>
</evidence>
<feature type="chain" id="PRO_5043939732" evidence="10">
    <location>
        <begin position="28"/>
        <end position="310"/>
    </location>
</feature>
<evidence type="ECO:0000256" key="7">
    <source>
        <dbReference type="PIRSR" id="PIRSR618044-1"/>
    </source>
</evidence>
<proteinExistence type="inferred from homology"/>